<keyword evidence="2" id="KW-1133">Transmembrane helix</keyword>
<dbReference type="EMBL" id="AZGY01000024">
    <property type="protein sequence ID" value="KZZ89732.1"/>
    <property type="molecule type" value="Genomic_DNA"/>
</dbReference>
<organism evidence="3 4">
    <name type="scientific">Moelleriella libera RCEF 2490</name>
    <dbReference type="NCBI Taxonomy" id="1081109"/>
    <lineage>
        <taxon>Eukaryota</taxon>
        <taxon>Fungi</taxon>
        <taxon>Dikarya</taxon>
        <taxon>Ascomycota</taxon>
        <taxon>Pezizomycotina</taxon>
        <taxon>Sordariomycetes</taxon>
        <taxon>Hypocreomycetidae</taxon>
        <taxon>Hypocreales</taxon>
        <taxon>Clavicipitaceae</taxon>
        <taxon>Moelleriella</taxon>
    </lineage>
</organism>
<evidence type="ECO:0000256" key="2">
    <source>
        <dbReference type="SAM" id="Phobius"/>
    </source>
</evidence>
<keyword evidence="2" id="KW-0812">Transmembrane</keyword>
<keyword evidence="4" id="KW-1185">Reference proteome</keyword>
<evidence type="ECO:0000313" key="4">
    <source>
        <dbReference type="Proteomes" id="UP000078544"/>
    </source>
</evidence>
<protein>
    <submittedName>
        <fullName evidence="3">Uncharacterized protein</fullName>
    </submittedName>
</protein>
<evidence type="ECO:0000313" key="3">
    <source>
        <dbReference type="EMBL" id="KZZ89732.1"/>
    </source>
</evidence>
<feature type="region of interest" description="Disordered" evidence="1">
    <location>
        <begin position="91"/>
        <end position="125"/>
    </location>
</feature>
<feature type="region of interest" description="Disordered" evidence="1">
    <location>
        <begin position="1"/>
        <end position="39"/>
    </location>
</feature>
<evidence type="ECO:0000256" key="1">
    <source>
        <dbReference type="SAM" id="MobiDB-lite"/>
    </source>
</evidence>
<feature type="compositionally biased region" description="Low complexity" evidence="1">
    <location>
        <begin position="8"/>
        <end position="38"/>
    </location>
</feature>
<dbReference type="Gene3D" id="1.20.5.510">
    <property type="entry name" value="Single helix bin"/>
    <property type="match status" value="1"/>
</dbReference>
<sequence>MTPSSQPSSLRTTLSSIIITPSSRPSETSSGSQSSSGAVIGGSVAGGVLGLLLLLGVVLWFLRRARKRPGPDDQAQNFTVEGKPFASVVVGPADTSSLHELPGCMPPESDHTGSREPPSQVFEAP</sequence>
<proteinExistence type="predicted"/>
<name>A0A167X7N0_9HYPO</name>
<gene>
    <name evidence="3" type="ORF">AAL_07625</name>
</gene>
<dbReference type="Proteomes" id="UP000078544">
    <property type="component" value="Unassembled WGS sequence"/>
</dbReference>
<dbReference type="AlphaFoldDB" id="A0A167X7N0"/>
<keyword evidence="2" id="KW-0472">Membrane</keyword>
<feature type="transmembrane region" description="Helical" evidence="2">
    <location>
        <begin position="38"/>
        <end position="62"/>
    </location>
</feature>
<accession>A0A167X7N0</accession>
<reference evidence="3 4" key="1">
    <citation type="journal article" date="2016" name="Genome Biol. Evol.">
        <title>Divergent and convergent evolution of fungal pathogenicity.</title>
        <authorList>
            <person name="Shang Y."/>
            <person name="Xiao G."/>
            <person name="Zheng P."/>
            <person name="Cen K."/>
            <person name="Zhan S."/>
            <person name="Wang C."/>
        </authorList>
    </citation>
    <scope>NUCLEOTIDE SEQUENCE [LARGE SCALE GENOMIC DNA]</scope>
    <source>
        <strain evidence="3 4">RCEF 2490</strain>
    </source>
</reference>
<comment type="caution">
    <text evidence="3">The sequence shown here is derived from an EMBL/GenBank/DDBJ whole genome shotgun (WGS) entry which is preliminary data.</text>
</comment>